<organism evidence="2 3">
    <name type="scientific">Erwinia phage phiEa2809</name>
    <dbReference type="NCBI Taxonomy" id="1564096"/>
    <lineage>
        <taxon>Viruses</taxon>
        <taxon>Duplodnaviria</taxon>
        <taxon>Heunggongvirae</taxon>
        <taxon>Uroviricota</taxon>
        <taxon>Caudoviricetes</taxon>
        <taxon>Pantevenvirales</taxon>
        <taxon>Ackermannviridae</taxon>
        <taxon>Nezavisimistyvirus</taxon>
        <taxon>Nezavisimistyvirus Ea2809</taxon>
    </lineage>
</organism>
<dbReference type="EMBL" id="KP037007">
    <property type="protein sequence ID" value="AIX13013.1"/>
    <property type="molecule type" value="Genomic_DNA"/>
</dbReference>
<dbReference type="OrthoDB" id="7109at10239"/>
<feature type="domain" description="BIG2" evidence="1">
    <location>
        <begin position="88"/>
        <end position="159"/>
    </location>
</feature>
<dbReference type="Pfam" id="PF02368">
    <property type="entry name" value="Big_2"/>
    <property type="match status" value="1"/>
</dbReference>
<evidence type="ECO:0000259" key="1">
    <source>
        <dbReference type="Pfam" id="PF02368"/>
    </source>
</evidence>
<gene>
    <name evidence="2" type="ORF">NW77_005</name>
</gene>
<name>A0A0A0YXA3_9CAUD</name>
<evidence type="ECO:0000313" key="3">
    <source>
        <dbReference type="Proteomes" id="UP000030322"/>
    </source>
</evidence>
<dbReference type="Proteomes" id="UP000030322">
    <property type="component" value="Segment"/>
</dbReference>
<dbReference type="GeneID" id="24623133"/>
<accession>A0A0A0YXA3</accession>
<keyword evidence="3" id="KW-1185">Reference proteome</keyword>
<dbReference type="SUPFAM" id="SSF49373">
    <property type="entry name" value="Invasin/intimin cell-adhesion fragments"/>
    <property type="match status" value="1"/>
</dbReference>
<dbReference type="Gene3D" id="2.60.40.1080">
    <property type="match status" value="1"/>
</dbReference>
<dbReference type="InterPro" id="IPR008964">
    <property type="entry name" value="Invasin/intimin_cell_adhesion"/>
</dbReference>
<evidence type="ECO:0000313" key="2">
    <source>
        <dbReference type="EMBL" id="AIX13013.1"/>
    </source>
</evidence>
<dbReference type="InterPro" id="IPR003343">
    <property type="entry name" value="Big_2"/>
</dbReference>
<dbReference type="KEGG" id="vg:24623133"/>
<proteinExistence type="predicted"/>
<dbReference type="RefSeq" id="YP_009147517.1">
    <property type="nucleotide sequence ID" value="NC_027340.1"/>
</dbReference>
<reference evidence="2 3" key="1">
    <citation type="submission" date="2014-10" db="EMBL/GenBank/DDBJ databases">
        <title>Characterization of a new ViI-like Erwinia amylovora bacteriophage.</title>
        <authorList>
            <person name="Lagonenko A.L."/>
            <person name="Valentovich L.N."/>
        </authorList>
    </citation>
    <scope>NUCLEOTIDE SEQUENCE [LARGE SCALE GENOMIC DNA]</scope>
</reference>
<protein>
    <submittedName>
        <fullName evidence="2">Tail fiber protein</fullName>
    </submittedName>
</protein>
<sequence>MPKLKVLVLPIAARKPENERNNPVNATKDGWVRTPLNHDQPEMLTESRGLIDLLAKCNLKPDGVTKIDASKPIGIEVVMDVYDPNSIPVKSVEVLPPSGDIKVGDTVSFDYDVMPADASYPDVEWSSADETILQTLGDGQFKALKVGAYVVKATAIDGGVSDTHSGNVVAAAVTP</sequence>